<feature type="compositionally biased region" description="Pro residues" evidence="1">
    <location>
        <begin position="23"/>
        <end position="35"/>
    </location>
</feature>
<organism evidence="2 3">
    <name type="scientific">Prorocentrum cordatum</name>
    <dbReference type="NCBI Taxonomy" id="2364126"/>
    <lineage>
        <taxon>Eukaryota</taxon>
        <taxon>Sar</taxon>
        <taxon>Alveolata</taxon>
        <taxon>Dinophyceae</taxon>
        <taxon>Prorocentrales</taxon>
        <taxon>Prorocentraceae</taxon>
        <taxon>Prorocentrum</taxon>
    </lineage>
</organism>
<accession>A0ABN9RIX7</accession>
<dbReference type="Proteomes" id="UP001189429">
    <property type="component" value="Unassembled WGS sequence"/>
</dbReference>
<evidence type="ECO:0000256" key="1">
    <source>
        <dbReference type="SAM" id="MobiDB-lite"/>
    </source>
</evidence>
<feature type="non-terminal residue" evidence="2">
    <location>
        <position position="1"/>
    </location>
</feature>
<protein>
    <submittedName>
        <fullName evidence="2">Uncharacterized protein</fullName>
    </submittedName>
</protein>
<proteinExistence type="predicted"/>
<gene>
    <name evidence="2" type="ORF">PCOR1329_LOCUS21149</name>
</gene>
<name>A0ABN9RIX7_9DINO</name>
<evidence type="ECO:0000313" key="2">
    <source>
        <dbReference type="EMBL" id="CAK0819060.1"/>
    </source>
</evidence>
<dbReference type="EMBL" id="CAUYUJ010006922">
    <property type="protein sequence ID" value="CAK0819060.1"/>
    <property type="molecule type" value="Genomic_DNA"/>
</dbReference>
<comment type="caution">
    <text evidence="2">The sequence shown here is derived from an EMBL/GenBank/DDBJ whole genome shotgun (WGS) entry which is preliminary data.</text>
</comment>
<evidence type="ECO:0000313" key="3">
    <source>
        <dbReference type="Proteomes" id="UP001189429"/>
    </source>
</evidence>
<sequence>EEGHEGFSQPAGPTPGRARATPGAPPAARRPPPLPLGRRRPRLRWILRCSRPQKELHVRVGTRPHALDGRLRPGLLGGAQRLQAHAQLGDGVPDVLDRRRVGQAQAAGGAEGVARHQRHAIYSESRCKQSFVEPSISSPLSVHLPK</sequence>
<feature type="compositionally biased region" description="Low complexity" evidence="1">
    <location>
        <begin position="10"/>
        <end position="22"/>
    </location>
</feature>
<keyword evidence="3" id="KW-1185">Reference proteome</keyword>
<feature type="region of interest" description="Disordered" evidence="1">
    <location>
        <begin position="1"/>
        <end position="40"/>
    </location>
</feature>
<reference evidence="2" key="1">
    <citation type="submission" date="2023-10" db="EMBL/GenBank/DDBJ databases">
        <authorList>
            <person name="Chen Y."/>
            <person name="Shah S."/>
            <person name="Dougan E. K."/>
            <person name="Thang M."/>
            <person name="Chan C."/>
        </authorList>
    </citation>
    <scope>NUCLEOTIDE SEQUENCE [LARGE SCALE GENOMIC DNA]</scope>
</reference>